<evidence type="ECO:0000313" key="1">
    <source>
        <dbReference type="EMBL" id="KKN89756.1"/>
    </source>
</evidence>
<sequence>MEMSRAELFRTVLKGRKAQEIVMMLMFGRVDYGSALSLLTDHELFKAVKACQKNGLI</sequence>
<dbReference type="EMBL" id="LAZR01000116">
    <property type="protein sequence ID" value="KKN89756.1"/>
    <property type="molecule type" value="Genomic_DNA"/>
</dbReference>
<gene>
    <name evidence="1" type="ORF">LCGC14_0236020</name>
</gene>
<organism evidence="1">
    <name type="scientific">marine sediment metagenome</name>
    <dbReference type="NCBI Taxonomy" id="412755"/>
    <lineage>
        <taxon>unclassified sequences</taxon>
        <taxon>metagenomes</taxon>
        <taxon>ecological metagenomes</taxon>
    </lineage>
</organism>
<proteinExistence type="predicted"/>
<name>A0A0F9WTV4_9ZZZZ</name>
<protein>
    <submittedName>
        <fullName evidence="1">Uncharacterized protein</fullName>
    </submittedName>
</protein>
<reference evidence="1" key="1">
    <citation type="journal article" date="2015" name="Nature">
        <title>Complex archaea that bridge the gap between prokaryotes and eukaryotes.</title>
        <authorList>
            <person name="Spang A."/>
            <person name="Saw J.H."/>
            <person name="Jorgensen S.L."/>
            <person name="Zaremba-Niedzwiedzka K."/>
            <person name="Martijn J."/>
            <person name="Lind A.E."/>
            <person name="van Eijk R."/>
            <person name="Schleper C."/>
            <person name="Guy L."/>
            <person name="Ettema T.J."/>
        </authorList>
    </citation>
    <scope>NUCLEOTIDE SEQUENCE</scope>
</reference>
<accession>A0A0F9WTV4</accession>
<comment type="caution">
    <text evidence="1">The sequence shown here is derived from an EMBL/GenBank/DDBJ whole genome shotgun (WGS) entry which is preliminary data.</text>
</comment>
<dbReference type="AlphaFoldDB" id="A0A0F9WTV4"/>